<keyword evidence="3" id="KW-0238">DNA-binding</keyword>
<feature type="compositionally biased region" description="Low complexity" evidence="5">
    <location>
        <begin position="301"/>
        <end position="311"/>
    </location>
</feature>
<dbReference type="GO" id="GO:0017065">
    <property type="term" value="F:single-strand selective uracil DNA N-glycosylase activity"/>
    <property type="evidence" value="ECO:0007669"/>
    <property type="project" value="InterPro"/>
</dbReference>
<dbReference type="PANTHER" id="PTHR13235">
    <property type="entry name" value="SINGLE-STRAND SELECTIVE MONOFUNCTIONAL URACIL DNA GLYCOSYLASE"/>
    <property type="match status" value="1"/>
</dbReference>
<reference evidence="6" key="2">
    <citation type="submission" date="2025-09" db="UniProtKB">
        <authorList>
            <consortium name="Ensembl"/>
        </authorList>
    </citation>
    <scope>IDENTIFICATION</scope>
</reference>
<dbReference type="AlphaFoldDB" id="A0A8C3NUB3"/>
<feature type="compositionally biased region" description="Basic and acidic residues" evidence="5">
    <location>
        <begin position="272"/>
        <end position="283"/>
    </location>
</feature>
<feature type="compositionally biased region" description="Gly residues" evidence="5">
    <location>
        <begin position="202"/>
        <end position="220"/>
    </location>
</feature>
<evidence type="ECO:0000256" key="1">
    <source>
        <dbReference type="ARBA" id="ARBA00022763"/>
    </source>
</evidence>
<dbReference type="Ensembl" id="ENSCRFT00000000551.1">
    <property type="protein sequence ID" value="ENSCRFP00000000516.1"/>
    <property type="gene ID" value="ENSCRFG00000000463.1"/>
</dbReference>
<dbReference type="Proteomes" id="UP000694396">
    <property type="component" value="Unplaced"/>
</dbReference>
<dbReference type="GO" id="GO:0003677">
    <property type="term" value="F:DNA binding"/>
    <property type="evidence" value="ECO:0007669"/>
    <property type="project" value="UniProtKB-KW"/>
</dbReference>
<feature type="region of interest" description="Disordered" evidence="5">
    <location>
        <begin position="272"/>
        <end position="317"/>
    </location>
</feature>
<dbReference type="PANTHER" id="PTHR13235:SF2">
    <property type="entry name" value="SINGLE-STRAND SELECTIVE MONOFUNCTIONAL URACIL DNA GLYCOSYLASE"/>
    <property type="match status" value="1"/>
</dbReference>
<feature type="compositionally biased region" description="Basic and acidic residues" evidence="5">
    <location>
        <begin position="184"/>
        <end position="200"/>
    </location>
</feature>
<keyword evidence="4" id="KW-0234">DNA repair</keyword>
<dbReference type="InterPro" id="IPR036895">
    <property type="entry name" value="Uracil-DNA_glycosylase-like_sf"/>
</dbReference>
<dbReference type="SUPFAM" id="SSF52141">
    <property type="entry name" value="Uracil-DNA glycosylase-like"/>
    <property type="match status" value="1"/>
</dbReference>
<name>A0A8C3NUB3_9PASS</name>
<dbReference type="Gene3D" id="3.40.470.10">
    <property type="entry name" value="Uracil-DNA glycosylase-like domain"/>
    <property type="match status" value="1"/>
</dbReference>
<protein>
    <submittedName>
        <fullName evidence="6">Single-strand-selective monofunctional uracil-DNA glycosylase 1</fullName>
    </submittedName>
</protein>
<keyword evidence="2" id="KW-0378">Hydrolase</keyword>
<organism evidence="6 7">
    <name type="scientific">Cyanoderma ruficeps</name>
    <name type="common">rufous-capped babbler</name>
    <dbReference type="NCBI Taxonomy" id="181631"/>
    <lineage>
        <taxon>Eukaryota</taxon>
        <taxon>Metazoa</taxon>
        <taxon>Chordata</taxon>
        <taxon>Craniata</taxon>
        <taxon>Vertebrata</taxon>
        <taxon>Euteleostomi</taxon>
        <taxon>Archelosauria</taxon>
        <taxon>Archosauria</taxon>
        <taxon>Dinosauria</taxon>
        <taxon>Saurischia</taxon>
        <taxon>Theropoda</taxon>
        <taxon>Coelurosauria</taxon>
        <taxon>Aves</taxon>
        <taxon>Neognathae</taxon>
        <taxon>Neoaves</taxon>
        <taxon>Telluraves</taxon>
        <taxon>Australaves</taxon>
        <taxon>Passeriformes</taxon>
        <taxon>Sylvioidea</taxon>
        <taxon>Timaliidae</taxon>
        <taxon>Cyanoderma</taxon>
    </lineage>
</organism>
<reference evidence="6" key="1">
    <citation type="submission" date="2025-08" db="UniProtKB">
        <authorList>
            <consortium name="Ensembl"/>
        </authorList>
    </citation>
    <scope>IDENTIFICATION</scope>
</reference>
<evidence type="ECO:0000256" key="4">
    <source>
        <dbReference type="ARBA" id="ARBA00023204"/>
    </source>
</evidence>
<keyword evidence="7" id="KW-1185">Reference proteome</keyword>
<dbReference type="GO" id="GO:0006284">
    <property type="term" value="P:base-excision repair"/>
    <property type="evidence" value="ECO:0007669"/>
    <property type="project" value="InterPro"/>
</dbReference>
<evidence type="ECO:0000256" key="2">
    <source>
        <dbReference type="ARBA" id="ARBA00022801"/>
    </source>
</evidence>
<proteinExistence type="predicted"/>
<dbReference type="InterPro" id="IPR039134">
    <property type="entry name" value="SMUG1"/>
</dbReference>
<evidence type="ECO:0000256" key="5">
    <source>
        <dbReference type="SAM" id="MobiDB-lite"/>
    </source>
</evidence>
<evidence type="ECO:0000313" key="7">
    <source>
        <dbReference type="Proteomes" id="UP000694396"/>
    </source>
</evidence>
<dbReference type="GO" id="GO:0000703">
    <property type="term" value="F:oxidized pyrimidine nucleobase lesion DNA N-glycosylase activity"/>
    <property type="evidence" value="ECO:0007669"/>
    <property type="project" value="TreeGrafter"/>
</dbReference>
<evidence type="ECO:0000313" key="6">
    <source>
        <dbReference type="Ensembl" id="ENSCRFP00000000516.1"/>
    </source>
</evidence>
<evidence type="ECO:0000256" key="3">
    <source>
        <dbReference type="ARBA" id="ARBA00023125"/>
    </source>
</evidence>
<keyword evidence="1" id="KW-0227">DNA damage</keyword>
<accession>A0A8C3NUB3</accession>
<feature type="region of interest" description="Disordered" evidence="5">
    <location>
        <begin position="182"/>
        <end position="228"/>
    </location>
</feature>
<sequence>VWGGPTGVPFGEARHVREWLRVGGSVLKPPREHPKRPVLGLSCPRAEVSGGRFWGLIRSLCPDPRSFFRHCFVHNLCPLLFLAESGRNVPPPELRGPERERLLGLCGDALVAAVVALRVSLVVALGRVAELRARRALRGAGLAVTVRGIPHPSPRNPRANRGWESEARARLEEMGRRARLCRLKPLEGDREPRDRDRDRPGPGLGATPGPGPGLAPGTGTGHRDWDWDRDRDRQRDWDRHRLRDWDWDRHQHRHRDRDWDWGRHRHRQRDWDRHRQRDRDWDRHRHRPAPGQGPTPGPGPAAGLRAAPGPALLHSRD</sequence>